<gene>
    <name evidence="2" type="ORF">M569_09637</name>
</gene>
<accession>S8DYN9</accession>
<feature type="compositionally biased region" description="Basic and acidic residues" evidence="1">
    <location>
        <begin position="1"/>
        <end position="10"/>
    </location>
</feature>
<feature type="region of interest" description="Disordered" evidence="1">
    <location>
        <begin position="1"/>
        <end position="70"/>
    </location>
</feature>
<evidence type="ECO:0000313" key="3">
    <source>
        <dbReference type="Proteomes" id="UP000015453"/>
    </source>
</evidence>
<dbReference type="GO" id="GO:0031011">
    <property type="term" value="C:Ino80 complex"/>
    <property type="evidence" value="ECO:0007669"/>
    <property type="project" value="InterPro"/>
</dbReference>
<dbReference type="PANTHER" id="PTHR13052">
    <property type="entry name" value="NFRKB-RELATED"/>
    <property type="match status" value="1"/>
</dbReference>
<dbReference type="EMBL" id="AUSU01004404">
    <property type="protein sequence ID" value="EPS65142.1"/>
    <property type="molecule type" value="Genomic_DNA"/>
</dbReference>
<proteinExistence type="predicted"/>
<sequence length="254" mass="28774">MCSSDEHAEARVPMPESKFCRTEDNLAESPPGSCSWGSSDLLSDSDDPNSGMAHGESHRKGLNGTKSCRNSKSGEKLCKGNVGAQYMSYVKISKEQHELFKNSSLSDVLGIIDPLDVQPFERFEEEEKAKLHAHWIKMVADDIHKGFISMRKKQTHRRESLDCLAKEIGEKLILEARRDDDEGAVSLTKSVEPFTVFDGEEEGIQMLPPPPPPSDSDKVSLLFLPFWRKWQQLLKACFVSRVRLKRSKWQPKQR</sequence>
<protein>
    <submittedName>
        <fullName evidence="2">Uncharacterized protein</fullName>
    </submittedName>
</protein>
<dbReference type="AlphaFoldDB" id="S8DYN9"/>
<comment type="caution">
    <text evidence="2">The sequence shown here is derived from an EMBL/GenBank/DDBJ whole genome shotgun (WGS) entry which is preliminary data.</text>
</comment>
<evidence type="ECO:0000256" key="1">
    <source>
        <dbReference type="SAM" id="MobiDB-lite"/>
    </source>
</evidence>
<name>S8DYN9_9LAMI</name>
<organism evidence="2 3">
    <name type="scientific">Genlisea aurea</name>
    <dbReference type="NCBI Taxonomy" id="192259"/>
    <lineage>
        <taxon>Eukaryota</taxon>
        <taxon>Viridiplantae</taxon>
        <taxon>Streptophyta</taxon>
        <taxon>Embryophyta</taxon>
        <taxon>Tracheophyta</taxon>
        <taxon>Spermatophyta</taxon>
        <taxon>Magnoliopsida</taxon>
        <taxon>eudicotyledons</taxon>
        <taxon>Gunneridae</taxon>
        <taxon>Pentapetalae</taxon>
        <taxon>asterids</taxon>
        <taxon>lamiids</taxon>
        <taxon>Lamiales</taxon>
        <taxon>Lentibulariaceae</taxon>
        <taxon>Genlisea</taxon>
    </lineage>
</organism>
<reference evidence="2 3" key="1">
    <citation type="journal article" date="2013" name="BMC Genomics">
        <title>The miniature genome of a carnivorous plant Genlisea aurea contains a low number of genes and short non-coding sequences.</title>
        <authorList>
            <person name="Leushkin E.V."/>
            <person name="Sutormin R.A."/>
            <person name="Nabieva E.R."/>
            <person name="Penin A.A."/>
            <person name="Kondrashov A.S."/>
            <person name="Logacheva M.D."/>
        </authorList>
    </citation>
    <scope>NUCLEOTIDE SEQUENCE [LARGE SCALE GENOMIC DNA]</scope>
</reference>
<evidence type="ECO:0000313" key="2">
    <source>
        <dbReference type="EMBL" id="EPS65142.1"/>
    </source>
</evidence>
<dbReference type="OrthoDB" id="70874at2759"/>
<dbReference type="InterPro" id="IPR024867">
    <property type="entry name" value="NFRKB"/>
</dbReference>
<keyword evidence="3" id="KW-1185">Reference proteome</keyword>
<dbReference type="Proteomes" id="UP000015453">
    <property type="component" value="Unassembled WGS sequence"/>
</dbReference>
<dbReference type="PANTHER" id="PTHR13052:SF2">
    <property type="entry name" value="NUCLEAR FACTOR KAPPA-B-BINDING PROTEIN"/>
    <property type="match status" value="1"/>
</dbReference>